<evidence type="ECO:0000313" key="2">
    <source>
        <dbReference type="EnsemblPlants" id="ONIVA11G00350.1"/>
    </source>
</evidence>
<dbReference type="PANTHER" id="PTHR31934">
    <property type="entry name" value="ALPHA/BETA-HYDROLASES SUPERFAMILY PROTEIN"/>
    <property type="match status" value="1"/>
</dbReference>
<evidence type="ECO:0000256" key="1">
    <source>
        <dbReference type="SAM" id="MobiDB-lite"/>
    </source>
</evidence>
<feature type="region of interest" description="Disordered" evidence="1">
    <location>
        <begin position="1"/>
        <end position="28"/>
    </location>
</feature>
<dbReference type="PANTHER" id="PTHR31934:SF6">
    <property type="entry name" value="ALPHA_BETA-HYDROLASES SUPERFAMILY PROTEIN"/>
    <property type="match status" value="1"/>
</dbReference>
<dbReference type="Gramene" id="ONIVA11G00350.1">
    <property type="protein sequence ID" value="ONIVA11G00350.1"/>
    <property type="gene ID" value="ONIVA11G00350"/>
</dbReference>
<protein>
    <submittedName>
        <fullName evidence="2">Uncharacterized protein</fullName>
    </submittedName>
</protein>
<feature type="compositionally biased region" description="Polar residues" evidence="1">
    <location>
        <begin position="365"/>
        <end position="376"/>
    </location>
</feature>
<dbReference type="InterPro" id="IPR029058">
    <property type="entry name" value="AB_hydrolase_fold"/>
</dbReference>
<feature type="compositionally biased region" description="Basic and acidic residues" evidence="1">
    <location>
        <begin position="111"/>
        <end position="128"/>
    </location>
</feature>
<reference evidence="2" key="1">
    <citation type="submission" date="2015-04" db="UniProtKB">
        <authorList>
            <consortium name="EnsemblPlants"/>
        </authorList>
    </citation>
    <scope>IDENTIFICATION</scope>
    <source>
        <strain evidence="2">SL10</strain>
    </source>
</reference>
<evidence type="ECO:0000313" key="3">
    <source>
        <dbReference type="Proteomes" id="UP000006591"/>
    </source>
</evidence>
<feature type="compositionally biased region" description="Basic and acidic residues" evidence="1">
    <location>
        <begin position="308"/>
        <end position="340"/>
    </location>
</feature>
<keyword evidence="3" id="KW-1185">Reference proteome</keyword>
<feature type="region of interest" description="Disordered" evidence="1">
    <location>
        <begin position="111"/>
        <end position="137"/>
    </location>
</feature>
<dbReference type="HOGENOM" id="CLU_342371_0_0_1"/>
<feature type="compositionally biased region" description="Polar residues" evidence="1">
    <location>
        <begin position="524"/>
        <end position="539"/>
    </location>
</feature>
<dbReference type="AlphaFoldDB" id="A0A0E0IX40"/>
<feature type="region of interest" description="Disordered" evidence="1">
    <location>
        <begin position="243"/>
        <end position="398"/>
    </location>
</feature>
<dbReference type="Proteomes" id="UP000006591">
    <property type="component" value="Chromosome 11"/>
</dbReference>
<proteinExistence type="predicted"/>
<feature type="compositionally biased region" description="Acidic residues" evidence="1">
    <location>
        <begin position="288"/>
        <end position="301"/>
    </location>
</feature>
<dbReference type="OMA" id="EDKEPTM"/>
<name>A0A0E0IX40_ORYNI</name>
<dbReference type="Gene3D" id="3.40.50.1820">
    <property type="entry name" value="alpha/beta hydrolase"/>
    <property type="match status" value="1"/>
</dbReference>
<sequence length="845" mass="92519">MAAATEAASTSEAEAEGRGKPIVVRVKRKPSQTRPDAFWLEINERPVKKAMLDFSSLSVSDPSSAPNKASEEPRVKKLLVQHIETVHHSEAVQDVLHSLLHSDLDAKEIKSKTKEWNNRTKQDKKQDQLRSAARQRHEDLGRNARFAQIWRSRKGDRNEVDESLREICHLYDAVQVDSDEEKHPTEPRITSFEEGAILCNFLPLIREHLPSAAEEIESDIISLAQSEDSDVYDIYTVKEVDDDTTMEGTSSAPYPLLQVDNDDDVCYDDDDPYGTDDSNAEDNPLYDYPEELSEDEDDDSNSENPFSELDRSDPEYEKEEARPAQIDGRPEKSGLWKKESGAAAGGARHGGHHREGETLLPVVPKSQSVGAQSQANDRVESSTRKRNASPSPSPPSLSCPAHLQTLHLLDLLYLIPSSSSLLIAFSILVASHVVQPLMDKEPTMEDLPSTLGQPSTSASSVDARYSADRTEDSQLFLSVPALNQAASYLAQTASYLTQCLPVSGYTAISEEGQELATLPPASTVGGSSFQASSEQSADSSPGEIDNTGSSSQEITEQMAPLRVFQNGASLFQGLVERARKTVRGSADDIGWLQQDQSLPPTEDGTARFLEILDSVSNHGPLYFVKTKSYFSKMGLACHIAKIHSESSVSKNAREIKEYIEEIYWGSKKRVLLLGHSKGGVDAAAALSLYWPQLKDKVAGLALAQSPYGGSPVASDILREGQLGDYVRLRKLMEILVSKVLKGDLQALEDLTYERRKEFLRQNPLPPEVPIVSFHTEASITPSVLTALSHVAHLELPAAADGNPTRIPVVMPLSAAMAACSQLLVARYGEKSDGLVTRKDAEVPGS</sequence>
<feature type="compositionally biased region" description="Acidic residues" evidence="1">
    <location>
        <begin position="260"/>
        <end position="280"/>
    </location>
</feature>
<feature type="region of interest" description="Disordered" evidence="1">
    <location>
        <begin position="518"/>
        <end position="553"/>
    </location>
</feature>
<feature type="compositionally biased region" description="Low complexity" evidence="1">
    <location>
        <begin position="1"/>
        <end position="12"/>
    </location>
</feature>
<accession>A0A0E0IX40</accession>
<dbReference type="eggNOG" id="ENOG502QRTI">
    <property type="taxonomic scope" value="Eukaryota"/>
</dbReference>
<dbReference type="SUPFAM" id="SSF53474">
    <property type="entry name" value="alpha/beta-Hydrolases"/>
    <property type="match status" value="1"/>
</dbReference>
<dbReference type="EnsemblPlants" id="ONIVA11G00350.1">
    <property type="protein sequence ID" value="ONIVA11G00350.1"/>
    <property type="gene ID" value="ONIVA11G00350"/>
</dbReference>
<reference evidence="2" key="2">
    <citation type="submission" date="2018-04" db="EMBL/GenBank/DDBJ databases">
        <title>OnivRS2 (Oryza nivara Reference Sequence Version 2).</title>
        <authorList>
            <person name="Zhang J."/>
            <person name="Kudrna D."/>
            <person name="Lee S."/>
            <person name="Talag J."/>
            <person name="Rajasekar S."/>
            <person name="Welchert J."/>
            <person name="Hsing Y.-I."/>
            <person name="Wing R.A."/>
        </authorList>
    </citation>
    <scope>NUCLEOTIDE SEQUENCE [LARGE SCALE GENOMIC DNA]</scope>
    <source>
        <strain evidence="2">SL10</strain>
    </source>
</reference>
<organism evidence="2">
    <name type="scientific">Oryza nivara</name>
    <name type="common">Indian wild rice</name>
    <name type="synonym">Oryza sativa f. spontanea</name>
    <dbReference type="NCBI Taxonomy" id="4536"/>
    <lineage>
        <taxon>Eukaryota</taxon>
        <taxon>Viridiplantae</taxon>
        <taxon>Streptophyta</taxon>
        <taxon>Embryophyta</taxon>
        <taxon>Tracheophyta</taxon>
        <taxon>Spermatophyta</taxon>
        <taxon>Magnoliopsida</taxon>
        <taxon>Liliopsida</taxon>
        <taxon>Poales</taxon>
        <taxon>Poaceae</taxon>
        <taxon>BOP clade</taxon>
        <taxon>Oryzoideae</taxon>
        <taxon>Oryzeae</taxon>
        <taxon>Oryzinae</taxon>
        <taxon>Oryza</taxon>
    </lineage>
</organism>